<gene>
    <name evidence="4" type="ORF">SAMN05660653_01654</name>
</gene>
<dbReference type="OrthoDB" id="9805147at2"/>
<dbReference type="Gene3D" id="3.30.450.90">
    <property type="match status" value="1"/>
</dbReference>
<dbReference type="SUPFAM" id="SSF52540">
    <property type="entry name" value="P-loop containing nucleoside triphosphate hydrolases"/>
    <property type="match status" value="1"/>
</dbReference>
<proteinExistence type="inferred from homology"/>
<dbReference type="RefSeq" id="WP_161946249.1">
    <property type="nucleotide sequence ID" value="NZ_FMXO01000008.1"/>
</dbReference>
<evidence type="ECO:0000313" key="5">
    <source>
        <dbReference type="Proteomes" id="UP000198771"/>
    </source>
</evidence>
<protein>
    <submittedName>
        <fullName evidence="4">Pilus retraction protein PilT</fullName>
    </submittedName>
</protein>
<dbReference type="InterPro" id="IPR001482">
    <property type="entry name" value="T2SS/T4SS_dom"/>
</dbReference>
<dbReference type="AlphaFoldDB" id="A0A1G6CN96"/>
<dbReference type="PANTHER" id="PTHR30486:SF6">
    <property type="entry name" value="TYPE IV PILUS RETRACTATION ATPASE PILT"/>
    <property type="match status" value="1"/>
</dbReference>
<dbReference type="NCBIfam" id="TIGR01420">
    <property type="entry name" value="pilT_fam"/>
    <property type="match status" value="1"/>
</dbReference>
<dbReference type="CDD" id="cd01131">
    <property type="entry name" value="PilT"/>
    <property type="match status" value="1"/>
</dbReference>
<dbReference type="STRING" id="617002.SAMN05660653_01654"/>
<feature type="domain" description="Bacterial type II secretion system protein E" evidence="3">
    <location>
        <begin position="5"/>
        <end position="270"/>
    </location>
</feature>
<reference evidence="4 5" key="1">
    <citation type="submission" date="2016-10" db="EMBL/GenBank/DDBJ databases">
        <authorList>
            <person name="de Groot N.N."/>
        </authorList>
    </citation>
    <scope>NUCLEOTIDE SEQUENCE [LARGE SCALE GENOMIC DNA]</scope>
    <source>
        <strain evidence="4 5">ASO4-2</strain>
    </source>
</reference>
<dbReference type="Gene3D" id="3.40.50.300">
    <property type="entry name" value="P-loop containing nucleotide triphosphate hydrolases"/>
    <property type="match status" value="1"/>
</dbReference>
<feature type="region of interest" description="Disordered" evidence="2">
    <location>
        <begin position="359"/>
        <end position="381"/>
    </location>
</feature>
<dbReference type="InterPro" id="IPR050921">
    <property type="entry name" value="T4SS_GSP_E_ATPase"/>
</dbReference>
<evidence type="ECO:0000256" key="1">
    <source>
        <dbReference type="ARBA" id="ARBA00006611"/>
    </source>
</evidence>
<dbReference type="Proteomes" id="UP000198771">
    <property type="component" value="Unassembled WGS sequence"/>
</dbReference>
<comment type="similarity">
    <text evidence="1">Belongs to the GSP E family.</text>
</comment>
<accession>A0A1G6CN96</accession>
<dbReference type="GO" id="GO:0016887">
    <property type="term" value="F:ATP hydrolysis activity"/>
    <property type="evidence" value="ECO:0007669"/>
    <property type="project" value="InterPro"/>
</dbReference>
<evidence type="ECO:0000256" key="2">
    <source>
        <dbReference type="SAM" id="MobiDB-lite"/>
    </source>
</evidence>
<dbReference type="PANTHER" id="PTHR30486">
    <property type="entry name" value="TWITCHING MOTILITY PROTEIN PILT"/>
    <property type="match status" value="1"/>
</dbReference>
<keyword evidence="5" id="KW-1185">Reference proteome</keyword>
<evidence type="ECO:0000313" key="4">
    <source>
        <dbReference type="EMBL" id="SDB34347.1"/>
    </source>
</evidence>
<evidence type="ECO:0000259" key="3">
    <source>
        <dbReference type="Pfam" id="PF00437"/>
    </source>
</evidence>
<dbReference type="GO" id="GO:0005524">
    <property type="term" value="F:ATP binding"/>
    <property type="evidence" value="ECO:0007669"/>
    <property type="project" value="InterPro"/>
</dbReference>
<dbReference type="Pfam" id="PF00437">
    <property type="entry name" value="T2SSE"/>
    <property type="match status" value="1"/>
</dbReference>
<dbReference type="InterPro" id="IPR027417">
    <property type="entry name" value="P-loop_NTPase"/>
</dbReference>
<dbReference type="EMBL" id="FMXO01000008">
    <property type="protein sequence ID" value="SDB34347.1"/>
    <property type="molecule type" value="Genomic_DNA"/>
</dbReference>
<name>A0A1G6CN96_9BACT</name>
<sequence length="423" mass="48041">MKRFNNLVDASVEKGFSDIHITGGHPVVYRSHGQIIFDKKVVFSHEDVDRLVREILTEQQLEMLKRKWSVDFALSASRVRLRINIFKTTRGLSLAIRLLPGVIPSVENLNLHPTLKDICRVRAGLALICGTTGSGKSTTIAALVNEINQNRNEHIVTLEDPIEYRFTSSKSFIEQRELGTHIPSFEQGLIDVLREDPDVIVIGELREPETIRLALNAAESGHLVIATLHATNVEDAVYRICNSFPLDVQEFVRFQLSSAMVCMVIQQLVYLEQTRFRVPVLSILRSTQAVKGLIRDNRMTQLENTMHMSRKEGMFTHRQYMEYLEGLTTFVPPSRIFMPSAETVPDIIYEPPLFRETVAPQPAASEPGESRSAHRSRQTTVADLAAEAEQYEDRYEEHYFGKSYKISGEEDLLEVVNDISETK</sequence>
<organism evidence="4 5">
    <name type="scientific">Desulfonatronum thiosulfatophilum</name>
    <dbReference type="NCBI Taxonomy" id="617002"/>
    <lineage>
        <taxon>Bacteria</taxon>
        <taxon>Pseudomonadati</taxon>
        <taxon>Thermodesulfobacteriota</taxon>
        <taxon>Desulfovibrionia</taxon>
        <taxon>Desulfovibrionales</taxon>
        <taxon>Desulfonatronaceae</taxon>
        <taxon>Desulfonatronum</taxon>
    </lineage>
</organism>
<dbReference type="InterPro" id="IPR006321">
    <property type="entry name" value="PilT/PilU"/>
</dbReference>